<evidence type="ECO:0000313" key="3">
    <source>
        <dbReference type="Proteomes" id="UP001176517"/>
    </source>
</evidence>
<dbReference type="Proteomes" id="UP001176517">
    <property type="component" value="Unassembled WGS sequence"/>
</dbReference>
<dbReference type="EMBL" id="JAPDMZ010000228">
    <property type="protein sequence ID" value="KAK0545519.1"/>
    <property type="molecule type" value="Genomic_DNA"/>
</dbReference>
<evidence type="ECO:0000313" key="2">
    <source>
        <dbReference type="EMBL" id="KAK0545519.1"/>
    </source>
</evidence>
<evidence type="ECO:0000256" key="1">
    <source>
        <dbReference type="SAM" id="MobiDB-lite"/>
    </source>
</evidence>
<dbReference type="AlphaFoldDB" id="A0AAN6GK48"/>
<feature type="compositionally biased region" description="Basic and acidic residues" evidence="1">
    <location>
        <begin position="171"/>
        <end position="182"/>
    </location>
</feature>
<keyword evidence="3" id="KW-1185">Reference proteome</keyword>
<reference evidence="2" key="1">
    <citation type="journal article" date="2023" name="PhytoFront">
        <title>Draft Genome Resources of Seven Strains of Tilletia horrida, Causal Agent of Kernel Smut of Rice.</title>
        <authorList>
            <person name="Khanal S."/>
            <person name="Antony Babu S."/>
            <person name="Zhou X.G."/>
        </authorList>
    </citation>
    <scope>NUCLEOTIDE SEQUENCE</scope>
    <source>
        <strain evidence="2">TX6</strain>
    </source>
</reference>
<accession>A0AAN6GK48</accession>
<comment type="caution">
    <text evidence="2">The sequence shown here is derived from an EMBL/GenBank/DDBJ whole genome shotgun (WGS) entry which is preliminary data.</text>
</comment>
<protein>
    <submittedName>
        <fullName evidence="2">Uncharacterized protein</fullName>
    </submittedName>
</protein>
<gene>
    <name evidence="2" type="ORF">OC846_005640</name>
</gene>
<organism evidence="2 3">
    <name type="scientific">Tilletia horrida</name>
    <dbReference type="NCBI Taxonomy" id="155126"/>
    <lineage>
        <taxon>Eukaryota</taxon>
        <taxon>Fungi</taxon>
        <taxon>Dikarya</taxon>
        <taxon>Basidiomycota</taxon>
        <taxon>Ustilaginomycotina</taxon>
        <taxon>Exobasidiomycetes</taxon>
        <taxon>Tilletiales</taxon>
        <taxon>Tilletiaceae</taxon>
        <taxon>Tilletia</taxon>
    </lineage>
</organism>
<feature type="compositionally biased region" description="Gly residues" evidence="1">
    <location>
        <begin position="29"/>
        <end position="38"/>
    </location>
</feature>
<sequence length="182" mass="19135">MATPAPSSSNVGSSSLNNASIAASTTAAAGGGSGPGAEGGEDYLPGGPMWAELSSRMLQHSGGRPPNPKVNYKRKFTKARTQWEELAQEQVECKKSLASAVAKQVKLQDEINYLVDMIGAIESGSASHEAAALLLLQQRPGAGHGAPQDGQRILHGMDEHEVEAGDPEITPVKREGHHYSNR</sequence>
<name>A0AAN6GK48_9BASI</name>
<proteinExistence type="predicted"/>
<feature type="region of interest" description="Disordered" evidence="1">
    <location>
        <begin position="23"/>
        <end position="73"/>
    </location>
</feature>
<feature type="region of interest" description="Disordered" evidence="1">
    <location>
        <begin position="162"/>
        <end position="182"/>
    </location>
</feature>